<proteinExistence type="inferred from homology"/>
<dbReference type="AlphaFoldDB" id="A0A0K3AUG9"/>
<evidence type="ECO:0000313" key="5">
    <source>
        <dbReference type="Proteomes" id="UP000002899"/>
    </source>
</evidence>
<dbReference type="Pfam" id="PF00410">
    <property type="entry name" value="Ribosomal_S8"/>
    <property type="match status" value="1"/>
</dbReference>
<dbReference type="Proteomes" id="UP000002899">
    <property type="component" value="Chromosome III"/>
</dbReference>
<dbReference type="OrthoDB" id="409928at2759"/>
<dbReference type="GO" id="GO:0005840">
    <property type="term" value="C:ribosome"/>
    <property type="evidence" value="ECO:0007669"/>
    <property type="project" value="UniProtKB-KW"/>
</dbReference>
<dbReference type="Gene3D" id="3.30.1490.10">
    <property type="match status" value="1"/>
</dbReference>
<dbReference type="GO" id="GO:0003735">
    <property type="term" value="F:structural constituent of ribosome"/>
    <property type="evidence" value="ECO:0007669"/>
    <property type="project" value="InterPro"/>
</dbReference>
<dbReference type="VEuPathDB" id="PiroplasmaDB:BMR1_03g03205"/>
<comment type="similarity">
    <text evidence="1">Belongs to the universal ribosomal protein uS8 family.</text>
</comment>
<dbReference type="InterPro" id="IPR000630">
    <property type="entry name" value="Ribosomal_uS8"/>
</dbReference>
<accession>A0A0K3AUG9</accession>
<dbReference type="GO" id="GO:0006412">
    <property type="term" value="P:translation"/>
    <property type="evidence" value="ECO:0007669"/>
    <property type="project" value="InterPro"/>
</dbReference>
<protein>
    <submittedName>
        <fullName evidence="4">30S ribosomal protein S8</fullName>
    </submittedName>
</protein>
<gene>
    <name evidence="4" type="ORF">BMR1_03g03205</name>
</gene>
<organism evidence="4 5">
    <name type="scientific">Babesia microti (strain RI)</name>
    <dbReference type="NCBI Taxonomy" id="1133968"/>
    <lineage>
        <taxon>Eukaryota</taxon>
        <taxon>Sar</taxon>
        <taxon>Alveolata</taxon>
        <taxon>Apicomplexa</taxon>
        <taxon>Aconoidasida</taxon>
        <taxon>Piroplasmida</taxon>
        <taxon>Babesiidae</taxon>
        <taxon>Babesia</taxon>
    </lineage>
</organism>
<reference evidence="4 5" key="1">
    <citation type="journal article" date="2012" name="Nucleic Acids Res.">
        <title>Sequencing of the smallest Apicomplexan genome from the human pathogen Babesia microti.</title>
        <authorList>
            <person name="Cornillot E."/>
            <person name="Hadj-Kaddour K."/>
            <person name="Dassouli A."/>
            <person name="Noel B."/>
            <person name="Ranwez V."/>
            <person name="Vacherie B."/>
            <person name="Augagneur Y."/>
            <person name="Bres V."/>
            <person name="Duclos A."/>
            <person name="Randazzo S."/>
            <person name="Carcy B."/>
            <person name="Debierre-Grockiego F."/>
            <person name="Delbecq S."/>
            <person name="Moubri-Menage K."/>
            <person name="Shams-Eldin H."/>
            <person name="Usmani-Brown S."/>
            <person name="Bringaud F."/>
            <person name="Wincker P."/>
            <person name="Vivares C.P."/>
            <person name="Schwarz R.T."/>
            <person name="Schetters T.P."/>
            <person name="Krause P.J."/>
            <person name="Gorenflot A."/>
            <person name="Berry V."/>
            <person name="Barbe V."/>
            <person name="Ben Mamoun C."/>
        </authorList>
    </citation>
    <scope>NUCLEOTIDE SEQUENCE [LARGE SCALE GENOMIC DNA]</scope>
    <source>
        <strain evidence="4 5">RI</strain>
    </source>
</reference>
<name>A0A0K3AUG9_BABMR</name>
<evidence type="ECO:0000256" key="3">
    <source>
        <dbReference type="ARBA" id="ARBA00023274"/>
    </source>
</evidence>
<evidence type="ECO:0000256" key="2">
    <source>
        <dbReference type="ARBA" id="ARBA00022980"/>
    </source>
</evidence>
<dbReference type="KEGG" id="bmic:BMR1_03g03205"/>
<evidence type="ECO:0000313" key="4">
    <source>
        <dbReference type="EMBL" id="CTQ41241.1"/>
    </source>
</evidence>
<dbReference type="OMA" id="WVTPHEL"/>
<reference evidence="4 5" key="2">
    <citation type="journal article" date="2013" name="PLoS ONE">
        <title>Whole genome mapping and re-organization of the nuclear and mitochondrial genomes of Babesia microti isolates.</title>
        <authorList>
            <person name="Cornillot E."/>
            <person name="Dassouli A."/>
            <person name="Garg A."/>
            <person name="Pachikara N."/>
            <person name="Randazzo S."/>
            <person name="Depoix D."/>
            <person name="Carcy B."/>
            <person name="Delbecq S."/>
            <person name="Frutos R."/>
            <person name="Silva J.C."/>
            <person name="Sutton R."/>
            <person name="Krause P.J."/>
            <person name="Mamoun C.B."/>
        </authorList>
    </citation>
    <scope>NUCLEOTIDE SEQUENCE [LARGE SCALE GENOMIC DNA]</scope>
    <source>
        <strain evidence="4 5">RI</strain>
    </source>
</reference>
<keyword evidence="5" id="KW-1185">Reference proteome</keyword>
<dbReference type="SUPFAM" id="SSF56047">
    <property type="entry name" value="Ribosomal protein S8"/>
    <property type="match status" value="1"/>
</dbReference>
<dbReference type="GO" id="GO:1990904">
    <property type="term" value="C:ribonucleoprotein complex"/>
    <property type="evidence" value="ECO:0007669"/>
    <property type="project" value="UniProtKB-KW"/>
</dbReference>
<dbReference type="GeneID" id="24425284"/>
<reference evidence="4 5" key="3">
    <citation type="journal article" date="2016" name="Sci. Rep.">
        <title>Genome-wide diversity and gene expression profiling of Babesia microti isolates identify polymorphic genes that mediate host-pathogen interactions.</title>
        <authorList>
            <person name="Silva J.C."/>
            <person name="Cornillot E."/>
            <person name="McCracken C."/>
            <person name="Usmani-Brown S."/>
            <person name="Dwivedi A."/>
            <person name="Ifeonu O.O."/>
            <person name="Crabtree J."/>
            <person name="Gotia H.T."/>
            <person name="Virji A.Z."/>
            <person name="Reynes C."/>
            <person name="Colinge J."/>
            <person name="Kumar V."/>
            <person name="Lawres L."/>
            <person name="Pazzi J.E."/>
            <person name="Pablo J.V."/>
            <person name="Hung C."/>
            <person name="Brancato J."/>
            <person name="Kumari P."/>
            <person name="Orvis J."/>
            <person name="Tretina K."/>
            <person name="Chibucos M."/>
            <person name="Ott S."/>
            <person name="Sadzewicz L."/>
            <person name="Sengamalay N."/>
            <person name="Shetty A.C."/>
            <person name="Su Q."/>
            <person name="Tallon L."/>
            <person name="Fraser C.M."/>
            <person name="Frutos R."/>
            <person name="Molina D.M."/>
            <person name="Krause P.J."/>
            <person name="Ben Mamoun C."/>
        </authorList>
    </citation>
    <scope>NUCLEOTIDE SEQUENCE [LARGE SCALE GENOMIC DNA]</scope>
    <source>
        <strain evidence="4 5">RI</strain>
    </source>
</reference>
<keyword evidence="2 4" id="KW-0689">Ribosomal protein</keyword>
<sequence length="129" mass="14912">MQRACEMVVPLLRTDAQTQWCPFHVLNVQILQLLLKEGYIRGYQVYGSKINILLKHYKGAPVIRNVRVVSKPSRDIWVTPHELKSRTRFNTGLWVMQTSLGVVSHRDCIRMGIGGKMLFAVNNNFQHFC</sequence>
<dbReference type="InterPro" id="IPR035987">
    <property type="entry name" value="Ribosomal_uS8_sf"/>
</dbReference>
<dbReference type="EMBL" id="LN871598">
    <property type="protein sequence ID" value="CTQ41241.1"/>
    <property type="molecule type" value="Genomic_DNA"/>
</dbReference>
<keyword evidence="3" id="KW-0687">Ribonucleoprotein</keyword>
<dbReference type="RefSeq" id="XP_012649252.1">
    <property type="nucleotide sequence ID" value="XM_012793798.1"/>
</dbReference>
<evidence type="ECO:0000256" key="1">
    <source>
        <dbReference type="ARBA" id="ARBA00006471"/>
    </source>
</evidence>
<dbReference type="Gene3D" id="3.30.1370.30">
    <property type="match status" value="1"/>
</dbReference>